<organism evidence="2 3">
    <name type="scientific">Altererythrobacter xiamenensis</name>
    <dbReference type="NCBI Taxonomy" id="1316679"/>
    <lineage>
        <taxon>Bacteria</taxon>
        <taxon>Pseudomonadati</taxon>
        <taxon>Pseudomonadota</taxon>
        <taxon>Alphaproteobacteria</taxon>
        <taxon>Sphingomonadales</taxon>
        <taxon>Erythrobacteraceae</taxon>
        <taxon>Altererythrobacter</taxon>
    </lineage>
</organism>
<keyword evidence="1" id="KW-0812">Transmembrane</keyword>
<dbReference type="InterPro" id="IPR025461">
    <property type="entry name" value="ABA4-like"/>
</dbReference>
<sequence>MDWNAIFGAMNLLAMLSWAALILGPRKPLLLSSLLYLGVGMMCFVYAAGLIAIVTGLVDPVGGEAQASFSTIEGVRAIFASDGGITIGWTHYLAFDLFVGIWVARDADAKNFSRFLQAPILLAIFFAGPLGLLLWLLIREGRARAQGRWQ</sequence>
<dbReference type="RefSeq" id="WP_234989894.1">
    <property type="nucleotide sequence ID" value="NZ_FXWG01000001.1"/>
</dbReference>
<reference evidence="3" key="1">
    <citation type="submission" date="2017-04" db="EMBL/GenBank/DDBJ databases">
        <authorList>
            <person name="Varghese N."/>
            <person name="Submissions S."/>
        </authorList>
    </citation>
    <scope>NUCLEOTIDE SEQUENCE [LARGE SCALE GENOMIC DNA]</scope>
</reference>
<dbReference type="Proteomes" id="UP000194420">
    <property type="component" value="Unassembled WGS sequence"/>
</dbReference>
<feature type="transmembrane region" description="Helical" evidence="1">
    <location>
        <begin position="6"/>
        <end position="23"/>
    </location>
</feature>
<evidence type="ECO:0000313" key="2">
    <source>
        <dbReference type="EMBL" id="SMQ60644.1"/>
    </source>
</evidence>
<dbReference type="Pfam" id="PF14108">
    <property type="entry name" value="ABA4-like"/>
    <property type="match status" value="1"/>
</dbReference>
<evidence type="ECO:0000256" key="1">
    <source>
        <dbReference type="SAM" id="Phobius"/>
    </source>
</evidence>
<keyword evidence="1" id="KW-1133">Transmembrane helix</keyword>
<dbReference type="EMBL" id="FXWG01000001">
    <property type="protein sequence ID" value="SMQ60644.1"/>
    <property type="molecule type" value="Genomic_DNA"/>
</dbReference>
<proteinExistence type="predicted"/>
<keyword evidence="3" id="KW-1185">Reference proteome</keyword>
<evidence type="ECO:0000313" key="3">
    <source>
        <dbReference type="Proteomes" id="UP000194420"/>
    </source>
</evidence>
<feature type="transmembrane region" description="Helical" evidence="1">
    <location>
        <begin position="35"/>
        <end position="58"/>
    </location>
</feature>
<feature type="transmembrane region" description="Helical" evidence="1">
    <location>
        <begin position="115"/>
        <end position="138"/>
    </location>
</feature>
<gene>
    <name evidence="2" type="ORF">SAMN06297468_0451</name>
</gene>
<accession>A0A1Y6EDJ8</accession>
<keyword evidence="1" id="KW-0472">Membrane</keyword>
<dbReference type="AlphaFoldDB" id="A0A1Y6EDJ8"/>
<protein>
    <submittedName>
        <fullName evidence="2">Uncharacterized protein</fullName>
    </submittedName>
</protein>
<name>A0A1Y6EDJ8_9SPHN</name>